<sequence>MSSVVHLLEIPTRSVNQARAHSGSLFMYRRHMSAQQDAIFELASMGFNVALWFTKFASRLAGKEDITESEAKDVHRSLKTAAGIFKHVKEIQVPRLITPAEKGRDLEARVIDTYIVQCQAEAQEVTIARAIELKHNASLIAALAFETANFYHKAVYNKAEGLCKEYQQTKGPGSTAKPSEQLFFRKLGTSVRNTLEKCQRENGFIYFQKVPPEAPQLELKANYGLVEPVPFELPALSSQWTPEVYTTFDLTKGPKDDKIFRSRGALVAAKEFNRIIHSPKPQCVVLDFDRRLMMWAAYAWFHLSDLRFAMDHHVGLSHHMVLLSTELFSDLLPFVRLTHKSNFSNEASCPLPEFICPTAFYRSAWRTCAACDFLGGKLANILGLNTPKYQYAIDEHHRRQNEGSEDEDEEYELEEQNCNESQENQHLPLQNAEYGAIKASPKAELFEENSKSDGSGTVNTGYEAQDEIKAATPQVQVDEPEQEDDDDDGVLEERENLKTEEDYLKVDYEDEMRRLNKYLLAAQCHAIQKEQRRLKKQVQKTVKAENMRIHNIMEQERRQAIIKEMEKEAIRRQNCMELGKFQRQQIEEKREQKKREQEQEIQLLDTLKKQQEERYKVDTSFL</sequence>
<comment type="caution">
    <text evidence="8">The sequence shown here is derived from an EMBL/GenBank/DDBJ whole genome shotgun (WGS) entry which is preliminary data.</text>
</comment>
<dbReference type="AlphaFoldDB" id="A0A8X7XDX3"/>
<reference evidence="8 9" key="1">
    <citation type="journal article" date="2021" name="Cell">
        <title>Tracing the genetic footprints of vertebrate landing in non-teleost ray-finned fishes.</title>
        <authorList>
            <person name="Bi X."/>
            <person name="Wang K."/>
            <person name="Yang L."/>
            <person name="Pan H."/>
            <person name="Jiang H."/>
            <person name="Wei Q."/>
            <person name="Fang M."/>
            <person name="Yu H."/>
            <person name="Zhu C."/>
            <person name="Cai Y."/>
            <person name="He Y."/>
            <person name="Gan X."/>
            <person name="Zeng H."/>
            <person name="Yu D."/>
            <person name="Zhu Y."/>
            <person name="Jiang H."/>
            <person name="Qiu Q."/>
            <person name="Yang H."/>
            <person name="Zhang Y.E."/>
            <person name="Wang W."/>
            <person name="Zhu M."/>
            <person name="He S."/>
            <person name="Zhang G."/>
        </authorList>
    </citation>
    <scope>NUCLEOTIDE SEQUENCE [LARGE SCALE GENOMIC DNA]</scope>
    <source>
        <strain evidence="8">Bchr_013</strain>
    </source>
</reference>
<dbReference type="InterPro" id="IPR004328">
    <property type="entry name" value="BRO1_dom"/>
</dbReference>
<comment type="similarity">
    <text evidence="1">Belongs to the BROX family.</text>
</comment>
<evidence type="ECO:0000313" key="8">
    <source>
        <dbReference type="EMBL" id="KAG2467400.1"/>
    </source>
</evidence>
<feature type="non-terminal residue" evidence="8">
    <location>
        <position position="1"/>
    </location>
</feature>
<feature type="domain" description="BRO1" evidence="7">
    <location>
        <begin position="1"/>
        <end position="334"/>
    </location>
</feature>
<feature type="region of interest" description="Disordered" evidence="6">
    <location>
        <begin position="469"/>
        <end position="494"/>
    </location>
</feature>
<evidence type="ECO:0000256" key="5">
    <source>
        <dbReference type="SAM" id="Coils"/>
    </source>
</evidence>
<dbReference type="Pfam" id="PF13868">
    <property type="entry name" value="TPH"/>
    <property type="match status" value="1"/>
</dbReference>
<evidence type="ECO:0000256" key="3">
    <source>
        <dbReference type="ARBA" id="ARBA00023054"/>
    </source>
</evidence>
<evidence type="ECO:0000259" key="7">
    <source>
        <dbReference type="PROSITE" id="PS51180"/>
    </source>
</evidence>
<dbReference type="InterPro" id="IPR038499">
    <property type="entry name" value="BRO1_sf"/>
</dbReference>
<evidence type="ECO:0000256" key="1">
    <source>
        <dbReference type="ARBA" id="ARBA00008901"/>
    </source>
</evidence>
<proteinExistence type="inferred from homology"/>
<dbReference type="Proteomes" id="UP000886611">
    <property type="component" value="Unassembled WGS sequence"/>
</dbReference>
<gene>
    <name evidence="8" type="primary">Brox</name>
    <name evidence="8" type="ORF">GTO96_0010607</name>
</gene>
<dbReference type="Pfam" id="PF03097">
    <property type="entry name" value="BRO1"/>
    <property type="match status" value="1"/>
</dbReference>
<organism evidence="8 9">
    <name type="scientific">Polypterus senegalus</name>
    <name type="common">Senegal bichir</name>
    <dbReference type="NCBI Taxonomy" id="55291"/>
    <lineage>
        <taxon>Eukaryota</taxon>
        <taxon>Metazoa</taxon>
        <taxon>Chordata</taxon>
        <taxon>Craniata</taxon>
        <taxon>Vertebrata</taxon>
        <taxon>Euteleostomi</taxon>
        <taxon>Actinopterygii</taxon>
        <taxon>Polypteriformes</taxon>
        <taxon>Polypteridae</taxon>
        <taxon>Polypterus</taxon>
    </lineage>
</organism>
<evidence type="ECO:0000256" key="2">
    <source>
        <dbReference type="ARBA" id="ARBA00017773"/>
    </source>
</evidence>
<keyword evidence="3 5" id="KW-0175">Coiled coil</keyword>
<evidence type="ECO:0000256" key="4">
    <source>
        <dbReference type="ARBA" id="ARBA00030751"/>
    </source>
</evidence>
<dbReference type="Gene3D" id="1.25.40.280">
    <property type="entry name" value="alix/aip1 like domains"/>
    <property type="match status" value="2"/>
</dbReference>
<evidence type="ECO:0000256" key="6">
    <source>
        <dbReference type="SAM" id="MobiDB-lite"/>
    </source>
</evidence>
<keyword evidence="9" id="KW-1185">Reference proteome</keyword>
<dbReference type="PANTHER" id="PTHR23032:SF13">
    <property type="entry name" value="BRO1 DOMAIN-CONTAINING PROTEIN BROX"/>
    <property type="match status" value="1"/>
</dbReference>
<feature type="region of interest" description="Disordered" evidence="6">
    <location>
        <begin position="397"/>
        <end position="427"/>
    </location>
</feature>
<dbReference type="InterPro" id="IPR038898">
    <property type="entry name" value="BROX"/>
</dbReference>
<dbReference type="InterPro" id="IPR043597">
    <property type="entry name" value="TPH_dom"/>
</dbReference>
<feature type="compositionally biased region" description="Acidic residues" evidence="6">
    <location>
        <begin position="403"/>
        <end position="417"/>
    </location>
</feature>
<feature type="coiled-coil region" evidence="5">
    <location>
        <begin position="579"/>
        <end position="614"/>
    </location>
</feature>
<dbReference type="PANTHER" id="PTHR23032">
    <property type="entry name" value="BRO1 DOMAIN-CONTAINING PROTEIN BROX"/>
    <property type="match status" value="1"/>
</dbReference>
<dbReference type="EMBL" id="JAATIS010000859">
    <property type="protein sequence ID" value="KAG2467400.1"/>
    <property type="molecule type" value="Genomic_DNA"/>
</dbReference>
<dbReference type="PROSITE" id="PS51180">
    <property type="entry name" value="BRO1"/>
    <property type="match status" value="1"/>
</dbReference>
<feature type="non-terminal residue" evidence="8">
    <location>
        <position position="622"/>
    </location>
</feature>
<protein>
    <recommendedName>
        <fullName evidence="2">BRO1 domain-containing protein BROX</fullName>
    </recommendedName>
    <alternativeName>
        <fullName evidence="4">BRO1 domain- and CAAX motif-containing protein</fullName>
    </alternativeName>
</protein>
<dbReference type="SMART" id="SM01041">
    <property type="entry name" value="BRO1"/>
    <property type="match status" value="1"/>
</dbReference>
<name>A0A8X7XDX3_POLSE</name>
<dbReference type="Pfam" id="PF14774">
    <property type="entry name" value="FAM177"/>
    <property type="match status" value="1"/>
</dbReference>
<evidence type="ECO:0000313" key="9">
    <source>
        <dbReference type="Proteomes" id="UP000886611"/>
    </source>
</evidence>
<feature type="compositionally biased region" description="Acidic residues" evidence="6">
    <location>
        <begin position="478"/>
        <end position="490"/>
    </location>
</feature>
<accession>A0A8X7XDX3</accession>
<dbReference type="InterPro" id="IPR028260">
    <property type="entry name" value="FAM177"/>
</dbReference>